<organism evidence="2 3">
    <name type="scientific">Actinoplanes siamensis</name>
    <dbReference type="NCBI Taxonomy" id="1223317"/>
    <lineage>
        <taxon>Bacteria</taxon>
        <taxon>Bacillati</taxon>
        <taxon>Actinomycetota</taxon>
        <taxon>Actinomycetes</taxon>
        <taxon>Micromonosporales</taxon>
        <taxon>Micromonosporaceae</taxon>
        <taxon>Actinoplanes</taxon>
    </lineage>
</organism>
<dbReference type="RefSeq" id="WP_203685070.1">
    <property type="nucleotide sequence ID" value="NZ_BOMW01000102.1"/>
</dbReference>
<dbReference type="Pfam" id="PF01526">
    <property type="entry name" value="DDE_Tnp_Tn3"/>
    <property type="match status" value="1"/>
</dbReference>
<evidence type="ECO:0000313" key="3">
    <source>
        <dbReference type="Proteomes" id="UP000629619"/>
    </source>
</evidence>
<dbReference type="GO" id="GO:0004803">
    <property type="term" value="F:transposase activity"/>
    <property type="evidence" value="ECO:0007669"/>
    <property type="project" value="InterPro"/>
</dbReference>
<evidence type="ECO:0000313" key="2">
    <source>
        <dbReference type="EMBL" id="GIF09783.1"/>
    </source>
</evidence>
<dbReference type="EMBL" id="BOMW01000102">
    <property type="protein sequence ID" value="GIF09783.1"/>
    <property type="molecule type" value="Genomic_DNA"/>
</dbReference>
<sequence length="72" mass="8019">MINCVTLWSTVYLDAILDRLRGDGFPVLDADVARLSPYMYAHINVHGHYTFTAPDLRGGRRPLRDADATAEG</sequence>
<dbReference type="Proteomes" id="UP000629619">
    <property type="component" value="Unassembled WGS sequence"/>
</dbReference>
<dbReference type="InterPro" id="IPR002513">
    <property type="entry name" value="Tn3_Tnp_DDE_dom"/>
</dbReference>
<feature type="domain" description="Tn3 transposase DDE" evidence="1">
    <location>
        <begin position="2"/>
        <end position="49"/>
    </location>
</feature>
<comment type="caution">
    <text evidence="2">The sequence shown here is derived from an EMBL/GenBank/DDBJ whole genome shotgun (WGS) entry which is preliminary data.</text>
</comment>
<gene>
    <name evidence="2" type="ORF">Asi03nite_73210</name>
</gene>
<evidence type="ECO:0000259" key="1">
    <source>
        <dbReference type="Pfam" id="PF01526"/>
    </source>
</evidence>
<dbReference type="GO" id="GO:0006313">
    <property type="term" value="P:DNA transposition"/>
    <property type="evidence" value="ECO:0007669"/>
    <property type="project" value="InterPro"/>
</dbReference>
<accession>A0A919NF89</accession>
<proteinExistence type="predicted"/>
<protein>
    <recommendedName>
        <fullName evidence="1">Tn3 transposase DDE domain-containing protein</fullName>
    </recommendedName>
</protein>
<name>A0A919NF89_9ACTN</name>
<dbReference type="AlphaFoldDB" id="A0A919NF89"/>
<reference evidence="2" key="1">
    <citation type="submission" date="2021-01" db="EMBL/GenBank/DDBJ databases">
        <title>Whole genome shotgun sequence of Actinoplanes siamensis NBRC 109076.</title>
        <authorList>
            <person name="Komaki H."/>
            <person name="Tamura T."/>
        </authorList>
    </citation>
    <scope>NUCLEOTIDE SEQUENCE</scope>
    <source>
        <strain evidence="2">NBRC 109076</strain>
    </source>
</reference>
<keyword evidence="3" id="KW-1185">Reference proteome</keyword>